<evidence type="ECO:0000313" key="1">
    <source>
        <dbReference type="EMBL" id="MET6995854.1"/>
    </source>
</evidence>
<organism evidence="1 2">
    <name type="scientific">Chitinophaga defluvii</name>
    <dbReference type="NCBI Taxonomy" id="3163343"/>
    <lineage>
        <taxon>Bacteria</taxon>
        <taxon>Pseudomonadati</taxon>
        <taxon>Bacteroidota</taxon>
        <taxon>Chitinophagia</taxon>
        <taxon>Chitinophagales</taxon>
        <taxon>Chitinophagaceae</taxon>
        <taxon>Chitinophaga</taxon>
    </lineage>
</organism>
<name>A0ABV2T143_9BACT</name>
<accession>A0ABV2T143</accession>
<dbReference type="PROSITE" id="PS51257">
    <property type="entry name" value="PROKAR_LIPOPROTEIN"/>
    <property type="match status" value="1"/>
</dbReference>
<reference evidence="1 2" key="1">
    <citation type="submission" date="2024-06" db="EMBL/GenBank/DDBJ databases">
        <title>Chitinophaga defluvii sp. nov., isolated from municipal sewage.</title>
        <authorList>
            <person name="Zhang L."/>
        </authorList>
    </citation>
    <scope>NUCLEOTIDE SEQUENCE [LARGE SCALE GENOMIC DNA]</scope>
    <source>
        <strain evidence="1 2">H8</strain>
    </source>
</reference>
<dbReference type="Proteomes" id="UP001549749">
    <property type="component" value="Unassembled WGS sequence"/>
</dbReference>
<keyword evidence="2" id="KW-1185">Reference proteome</keyword>
<proteinExistence type="predicted"/>
<evidence type="ECO:0000313" key="2">
    <source>
        <dbReference type="Proteomes" id="UP001549749"/>
    </source>
</evidence>
<dbReference type="EMBL" id="JBEXAC010000001">
    <property type="protein sequence ID" value="MET6995854.1"/>
    <property type="molecule type" value="Genomic_DNA"/>
</dbReference>
<gene>
    <name evidence="1" type="ORF">ABR189_00670</name>
</gene>
<dbReference type="RefSeq" id="WP_354658503.1">
    <property type="nucleotide sequence ID" value="NZ_JBEXAC010000001.1"/>
</dbReference>
<comment type="caution">
    <text evidence="1">The sequence shown here is derived from an EMBL/GenBank/DDBJ whole genome shotgun (WGS) entry which is preliminary data.</text>
</comment>
<protein>
    <submittedName>
        <fullName evidence="1">Uncharacterized protein</fullName>
    </submittedName>
</protein>
<sequence length="221" mass="24155">MLQIYCRVATGFLLLLMACQPSGQKGNSGHMDSSLPFVASVDSIQQPEAPAAWDDTTMDTVQIAEKISRCLPVNFVFMPAGSELAAVIRTEKLQPLYEKEVTALGGIYEAAVADASGGFARILQNRGVALRAMQLYIPDSTALHARIINRSDANKGIDTLLLPMRYQEDQAAFRVLGPYFIAGNFTGKMVTFKANKVQYVGLAGCDGLLYLQVKKDNKNWN</sequence>